<dbReference type="Proteomes" id="UP000321046">
    <property type="component" value="Unassembled WGS sequence"/>
</dbReference>
<feature type="compositionally biased region" description="Low complexity" evidence="2">
    <location>
        <begin position="304"/>
        <end position="319"/>
    </location>
</feature>
<dbReference type="AlphaFoldDB" id="A0A5C6WZ06"/>
<feature type="region of interest" description="Disordered" evidence="2">
    <location>
        <begin position="153"/>
        <end position="335"/>
    </location>
</feature>
<name>A0A5C6WZ06_9DELT</name>
<comment type="caution">
    <text evidence="3">The sequence shown here is derived from an EMBL/GenBank/DDBJ whole genome shotgun (WGS) entry which is preliminary data.</text>
</comment>
<accession>A0A5C6WZ06</accession>
<evidence type="ECO:0000313" key="3">
    <source>
        <dbReference type="EMBL" id="TXD31449.1"/>
    </source>
</evidence>
<reference evidence="3 4" key="1">
    <citation type="submission" date="2019-08" db="EMBL/GenBank/DDBJ databases">
        <title>Bradymonadales sp. TMQ2.</title>
        <authorList>
            <person name="Liang Q."/>
        </authorList>
    </citation>
    <scope>NUCLEOTIDE SEQUENCE [LARGE SCALE GENOMIC DNA]</scope>
    <source>
        <strain evidence="3 4">TMQ2</strain>
    </source>
</reference>
<protein>
    <submittedName>
        <fullName evidence="3">Uncharacterized protein</fullName>
    </submittedName>
</protein>
<feature type="compositionally biased region" description="Basic and acidic residues" evidence="2">
    <location>
        <begin position="276"/>
        <end position="288"/>
    </location>
</feature>
<sequence length="399" mass="44909">MAGRDLLSQSEIDAMLNNLERQIDRLRVLYERYFNGVDRRPPSHQRQEVVRLRFELEHTYINNTAQKFRLRALVQRFQTFKTYWDRTLRQIEEGTYKRDRNKAERRQERRREREAREEDGAYSIDLDNDFIEGLDEVDLDAILGDAISAVEASEPAPAAPAPTSSASGSADHDEAERERIRREKLAEIQRQLGLMGDEPGAAAPAQPVPAAPAQPQAPPPQAAAPTPAAERPPSDPRSQKLAAMRRKLAQRGSEDESAASSPTDADGGVRGASYDKLAKMKAMREKLASRSIQRPSSGPIRRQSTSTPAPTGGTRTTGSHRVVRRPANSEDESTRQVYERLIEAKRRCNEPTDKLSYDAVKRSMDRQREELQRSRGARNVDFQVVIKGGKAYLKPDTKD</sequence>
<feature type="region of interest" description="Disordered" evidence="2">
    <location>
        <begin position="98"/>
        <end position="117"/>
    </location>
</feature>
<feature type="compositionally biased region" description="Low complexity" evidence="2">
    <location>
        <begin position="153"/>
        <end position="169"/>
    </location>
</feature>
<proteinExistence type="predicted"/>
<keyword evidence="1" id="KW-0175">Coiled coil</keyword>
<evidence type="ECO:0000313" key="4">
    <source>
        <dbReference type="Proteomes" id="UP000321046"/>
    </source>
</evidence>
<dbReference type="OrthoDB" id="5498296at2"/>
<organism evidence="3 4">
    <name type="scientific">Lujinxingia vulgaris</name>
    <dbReference type="NCBI Taxonomy" id="2600176"/>
    <lineage>
        <taxon>Bacteria</taxon>
        <taxon>Deltaproteobacteria</taxon>
        <taxon>Bradymonadales</taxon>
        <taxon>Lujinxingiaceae</taxon>
        <taxon>Lujinxingia</taxon>
    </lineage>
</organism>
<evidence type="ECO:0000256" key="1">
    <source>
        <dbReference type="SAM" id="Coils"/>
    </source>
</evidence>
<feature type="coiled-coil region" evidence="1">
    <location>
        <begin position="9"/>
        <end position="36"/>
    </location>
</feature>
<dbReference type="NCBIfam" id="NF041621">
    <property type="entry name" value="MXAN_5187_C_dom"/>
    <property type="match status" value="1"/>
</dbReference>
<dbReference type="RefSeq" id="WP_146977622.1">
    <property type="nucleotide sequence ID" value="NZ_VOSL01000148.1"/>
</dbReference>
<evidence type="ECO:0000256" key="2">
    <source>
        <dbReference type="SAM" id="MobiDB-lite"/>
    </source>
</evidence>
<dbReference type="EMBL" id="VOSL01000148">
    <property type="protein sequence ID" value="TXD31449.1"/>
    <property type="molecule type" value="Genomic_DNA"/>
</dbReference>
<feature type="compositionally biased region" description="Basic and acidic residues" evidence="2">
    <location>
        <begin position="170"/>
        <end position="187"/>
    </location>
</feature>
<feature type="compositionally biased region" description="Pro residues" evidence="2">
    <location>
        <begin position="206"/>
        <end position="222"/>
    </location>
</feature>
<gene>
    <name evidence="3" type="ORF">FRC96_21575</name>
</gene>